<dbReference type="Proteomes" id="UP001153069">
    <property type="component" value="Unassembled WGS sequence"/>
</dbReference>
<keyword evidence="3" id="KW-1185">Reference proteome</keyword>
<feature type="compositionally biased region" description="Polar residues" evidence="1">
    <location>
        <begin position="1"/>
        <end position="10"/>
    </location>
</feature>
<dbReference type="EMBL" id="CAICTM010000166">
    <property type="protein sequence ID" value="CAB9503495.1"/>
    <property type="molecule type" value="Genomic_DNA"/>
</dbReference>
<accession>A0A9N8DMY6</accession>
<comment type="caution">
    <text evidence="2">The sequence shown here is derived from an EMBL/GenBank/DDBJ whole genome shotgun (WGS) entry which is preliminary data.</text>
</comment>
<feature type="compositionally biased region" description="Polar residues" evidence="1">
    <location>
        <begin position="880"/>
        <end position="900"/>
    </location>
</feature>
<sequence length="917" mass="102649">MTDNNHNATLPDTGLVGGKLDDENGASGEAPPPPPPATDGTQNGKAGGPPAAIRNTAAATTTTTEEFSPPKLIVRKGSKNAGTKKGSKRTEFPQSFWYRLCQIFERGAYKTQTEFLRSADSGPDVSIFHRMHFSRAYKKYLNGALVNCEESRCRKRKYECLEKRVIEYWTLQQHLLDQEEKQLQVEEQIQQQQQALFYDGTPATAFPTEEYPPQQTAAKRSKTTKKGKSPLAWSNIQQLARGWAKEMGFDDGFQASAGWIDNVLKRHQRGLEALKTRASLDDTVTQRRNWADYTQRKEALQQELQRADQVALIDAKGLRVGDRVNVLDVSHRQQQQQTGGGDLVITQIHKPPPSLDNNNNKLGKRTGEERSVEGFTYVTVERKRHGSTQTFPIQDVRRVVKAQEEDVVTIRQLLQPGLDSYQTAVAHFPKMSLTGARVLRPLWEDSDNEQMEATMTTKMRLQYSDTSCAEKINVQALRSHVLPQFRRDQKNRTKFLEELRGLSQRTKAQQDVLDKLLYAQMTHDMAKDLLDLVQGIPTKSKSVVYQVDYQPLDASMRGRLFALHPAPLPPDASLKSYAPRPLTLQAMPRDLRNALVASFAHWIKCDESDMAVGILCSLAGMAQATSLIPSWLDYRQHATAWNNFIRGVHDGISPAQAQLLPKVLLQGGTYETWKQAMEEQTEIAMPSSTDESLLSLQTFIVRLTTEWRALRDLVVTLPQYAWVQLDKAALLASHDYAPATIPNISMVRIMQACEREIWTSVSNLVQSQGWIVRAKLIDGLLVEAPSLTDSFSSILALAEKAVKSRGWGVGLVEGECYGKFSGHNKAPLAMLQEARRAMEELQEEMDAVRTAQVPNDNTMQPTAQPAIATAEQVQPPTPNILEQNTDQGQGSRPSDAQQTTEELERRATNGDLLFVPL</sequence>
<feature type="region of interest" description="Disordered" evidence="1">
    <location>
        <begin position="330"/>
        <end position="369"/>
    </location>
</feature>
<dbReference type="AlphaFoldDB" id="A0A9N8DMY6"/>
<evidence type="ECO:0000256" key="1">
    <source>
        <dbReference type="SAM" id="MobiDB-lite"/>
    </source>
</evidence>
<organism evidence="2 3">
    <name type="scientific">Seminavis robusta</name>
    <dbReference type="NCBI Taxonomy" id="568900"/>
    <lineage>
        <taxon>Eukaryota</taxon>
        <taxon>Sar</taxon>
        <taxon>Stramenopiles</taxon>
        <taxon>Ochrophyta</taxon>
        <taxon>Bacillariophyta</taxon>
        <taxon>Bacillariophyceae</taxon>
        <taxon>Bacillariophycidae</taxon>
        <taxon>Naviculales</taxon>
        <taxon>Naviculaceae</taxon>
        <taxon>Seminavis</taxon>
    </lineage>
</organism>
<proteinExistence type="predicted"/>
<gene>
    <name evidence="2" type="ORF">SEMRO_167_G074560.1</name>
</gene>
<feature type="region of interest" description="Disordered" evidence="1">
    <location>
        <begin position="877"/>
        <end position="917"/>
    </location>
</feature>
<protein>
    <submittedName>
        <fullName evidence="2">Uncharacterized protein</fullName>
    </submittedName>
</protein>
<name>A0A9N8DMY6_9STRA</name>
<feature type="region of interest" description="Disordered" evidence="1">
    <location>
        <begin position="1"/>
        <end position="88"/>
    </location>
</feature>
<feature type="region of interest" description="Disordered" evidence="1">
    <location>
        <begin position="207"/>
        <end position="227"/>
    </location>
</feature>
<evidence type="ECO:0000313" key="2">
    <source>
        <dbReference type="EMBL" id="CAB9503495.1"/>
    </source>
</evidence>
<reference evidence="2" key="1">
    <citation type="submission" date="2020-06" db="EMBL/GenBank/DDBJ databases">
        <authorList>
            <consortium name="Plant Systems Biology data submission"/>
        </authorList>
    </citation>
    <scope>NUCLEOTIDE SEQUENCE</scope>
    <source>
        <strain evidence="2">D6</strain>
    </source>
</reference>
<evidence type="ECO:0000313" key="3">
    <source>
        <dbReference type="Proteomes" id="UP001153069"/>
    </source>
</evidence>